<proteinExistence type="predicted"/>
<feature type="transmembrane region" description="Helical" evidence="1">
    <location>
        <begin position="6"/>
        <end position="27"/>
    </location>
</feature>
<evidence type="ECO:0000256" key="1">
    <source>
        <dbReference type="SAM" id="Phobius"/>
    </source>
</evidence>
<keyword evidence="1" id="KW-0472">Membrane</keyword>
<dbReference type="EMBL" id="GBRH01197225">
    <property type="protein sequence ID" value="JAE00671.1"/>
    <property type="molecule type" value="Transcribed_RNA"/>
</dbReference>
<accession>A0A0A9ES39</accession>
<keyword evidence="1" id="KW-1133">Transmembrane helix</keyword>
<organism evidence="2">
    <name type="scientific">Arundo donax</name>
    <name type="common">Giant reed</name>
    <name type="synonym">Donax arundinaceus</name>
    <dbReference type="NCBI Taxonomy" id="35708"/>
    <lineage>
        <taxon>Eukaryota</taxon>
        <taxon>Viridiplantae</taxon>
        <taxon>Streptophyta</taxon>
        <taxon>Embryophyta</taxon>
        <taxon>Tracheophyta</taxon>
        <taxon>Spermatophyta</taxon>
        <taxon>Magnoliopsida</taxon>
        <taxon>Liliopsida</taxon>
        <taxon>Poales</taxon>
        <taxon>Poaceae</taxon>
        <taxon>PACMAD clade</taxon>
        <taxon>Arundinoideae</taxon>
        <taxon>Arundineae</taxon>
        <taxon>Arundo</taxon>
    </lineage>
</organism>
<sequence length="33" mass="4007">MHLMWKTTFGSCMLTFCQVLMTALVCYRHQRRI</sequence>
<keyword evidence="1" id="KW-0812">Transmembrane</keyword>
<reference evidence="2" key="1">
    <citation type="submission" date="2014-09" db="EMBL/GenBank/DDBJ databases">
        <authorList>
            <person name="Magalhaes I.L.F."/>
            <person name="Oliveira U."/>
            <person name="Santos F.R."/>
            <person name="Vidigal T.H.D.A."/>
            <person name="Brescovit A.D."/>
            <person name="Santos A.J."/>
        </authorList>
    </citation>
    <scope>NUCLEOTIDE SEQUENCE</scope>
    <source>
        <tissue evidence="2">Shoot tissue taken approximately 20 cm above the soil surface</tissue>
    </source>
</reference>
<name>A0A0A9ES39_ARUDO</name>
<protein>
    <submittedName>
        <fullName evidence="2">Uncharacterized protein</fullName>
    </submittedName>
</protein>
<evidence type="ECO:0000313" key="2">
    <source>
        <dbReference type="EMBL" id="JAE00671.1"/>
    </source>
</evidence>
<reference evidence="2" key="2">
    <citation type="journal article" date="2015" name="Data Brief">
        <title>Shoot transcriptome of the giant reed, Arundo donax.</title>
        <authorList>
            <person name="Barrero R.A."/>
            <person name="Guerrero F.D."/>
            <person name="Moolhuijzen P."/>
            <person name="Goolsby J.A."/>
            <person name="Tidwell J."/>
            <person name="Bellgard S.E."/>
            <person name="Bellgard M.I."/>
        </authorList>
    </citation>
    <scope>NUCLEOTIDE SEQUENCE</scope>
    <source>
        <tissue evidence="2">Shoot tissue taken approximately 20 cm above the soil surface</tissue>
    </source>
</reference>
<dbReference type="AlphaFoldDB" id="A0A0A9ES39"/>